<dbReference type="PANTHER" id="PTHR14237">
    <property type="entry name" value="MOLYBDOPTERIN COFACTOR SULFURASE MOSC"/>
    <property type="match status" value="1"/>
</dbReference>
<dbReference type="OrthoDB" id="581532at2"/>
<dbReference type="GO" id="GO:0003824">
    <property type="term" value="F:catalytic activity"/>
    <property type="evidence" value="ECO:0007669"/>
    <property type="project" value="InterPro"/>
</dbReference>
<dbReference type="GO" id="GO:0030170">
    <property type="term" value="F:pyridoxal phosphate binding"/>
    <property type="evidence" value="ECO:0007669"/>
    <property type="project" value="InterPro"/>
</dbReference>
<dbReference type="Proteomes" id="UP000198432">
    <property type="component" value="Unassembled WGS sequence"/>
</dbReference>
<protein>
    <recommendedName>
        <fullName evidence="1">MOSC domain-containing protein</fullName>
    </recommendedName>
</protein>
<sequence length="272" mass="30754">MADLYLSEIYIYPIKSLGGISLQVAEVEDRGLRYDRRWMLVDAQGKFLTQRQHAQMALLQVSLQQEGLLVRHRQETITPLSIPFEASAPSQDKVEVRVWDDTVLAEEVSAEANAWFTEALGMHARLVRMPEQSLRQVDPRYATQGEIVSFADGYPFLIIGQASLDDLNSRLERPVPMDRFRPNFVFRGGVPFEEDTWVDFTIGGQPFKGVKPCARCILTTVDQETAVKSPEPLRTLATYRQQNNKVMFGQNLLHSATGTLRVGDAVEVLSRK</sequence>
<dbReference type="AlphaFoldDB" id="A0A239HBJ3"/>
<gene>
    <name evidence="2" type="ORF">SAMN06296052_11358</name>
</gene>
<dbReference type="InterPro" id="IPR005302">
    <property type="entry name" value="MoCF_Sase_C"/>
</dbReference>
<reference evidence="3" key="1">
    <citation type="submission" date="2017-06" db="EMBL/GenBank/DDBJ databases">
        <authorList>
            <person name="Varghese N."/>
            <person name="Submissions S."/>
        </authorList>
    </citation>
    <scope>NUCLEOTIDE SEQUENCE [LARGE SCALE GENOMIC DNA]</scope>
    <source>
        <strain evidence="3">NKM1</strain>
    </source>
</reference>
<dbReference type="EMBL" id="FZOQ01000013">
    <property type="protein sequence ID" value="SNS78388.1"/>
    <property type="molecule type" value="Genomic_DNA"/>
</dbReference>
<dbReference type="SUPFAM" id="SSF50800">
    <property type="entry name" value="PK beta-barrel domain-like"/>
    <property type="match status" value="1"/>
</dbReference>
<dbReference type="GO" id="GO:0030151">
    <property type="term" value="F:molybdenum ion binding"/>
    <property type="evidence" value="ECO:0007669"/>
    <property type="project" value="InterPro"/>
</dbReference>
<keyword evidence="3" id="KW-1185">Reference proteome</keyword>
<dbReference type="InterPro" id="IPR005303">
    <property type="entry name" value="MOCOS_middle"/>
</dbReference>
<dbReference type="PANTHER" id="PTHR14237:SF19">
    <property type="entry name" value="MITOCHONDRIAL AMIDOXIME REDUCING COMPONENT 1"/>
    <property type="match status" value="1"/>
</dbReference>
<name>A0A239HBJ3_9BACT</name>
<dbReference type="RefSeq" id="WP_089319952.1">
    <property type="nucleotide sequence ID" value="NZ_FZOQ01000013.1"/>
</dbReference>
<dbReference type="Pfam" id="PF03473">
    <property type="entry name" value="MOSC"/>
    <property type="match status" value="1"/>
</dbReference>
<organism evidence="2 3">
    <name type="scientific">Pontibacter ummariensis</name>
    <dbReference type="NCBI Taxonomy" id="1610492"/>
    <lineage>
        <taxon>Bacteria</taxon>
        <taxon>Pseudomonadati</taxon>
        <taxon>Bacteroidota</taxon>
        <taxon>Cytophagia</taxon>
        <taxon>Cytophagales</taxon>
        <taxon>Hymenobacteraceae</taxon>
        <taxon>Pontibacter</taxon>
    </lineage>
</organism>
<evidence type="ECO:0000259" key="1">
    <source>
        <dbReference type="PROSITE" id="PS51340"/>
    </source>
</evidence>
<feature type="domain" description="MOSC" evidence="1">
    <location>
        <begin position="129"/>
        <end position="269"/>
    </location>
</feature>
<proteinExistence type="predicted"/>
<accession>A0A239HBJ3</accession>
<dbReference type="SUPFAM" id="SSF141673">
    <property type="entry name" value="MOSC N-terminal domain-like"/>
    <property type="match status" value="1"/>
</dbReference>
<dbReference type="PROSITE" id="PS51340">
    <property type="entry name" value="MOSC"/>
    <property type="match status" value="1"/>
</dbReference>
<dbReference type="InterPro" id="IPR011037">
    <property type="entry name" value="Pyrv_Knase-like_insert_dom_sf"/>
</dbReference>
<evidence type="ECO:0000313" key="3">
    <source>
        <dbReference type="Proteomes" id="UP000198432"/>
    </source>
</evidence>
<evidence type="ECO:0000313" key="2">
    <source>
        <dbReference type="EMBL" id="SNS78388.1"/>
    </source>
</evidence>
<dbReference type="Pfam" id="PF03476">
    <property type="entry name" value="MOSC_N"/>
    <property type="match status" value="1"/>
</dbReference>